<comment type="caution">
    <text evidence="2">The sequence shown here is derived from an EMBL/GenBank/DDBJ whole genome shotgun (WGS) entry which is preliminary data.</text>
</comment>
<feature type="transmembrane region" description="Helical" evidence="1">
    <location>
        <begin position="12"/>
        <end position="34"/>
    </location>
</feature>
<dbReference type="EMBL" id="BARW01003713">
    <property type="protein sequence ID" value="GAI70285.1"/>
    <property type="molecule type" value="Genomic_DNA"/>
</dbReference>
<gene>
    <name evidence="2" type="ORF">S12H4_09243</name>
</gene>
<sequence length="78" mass="8486">METGMIRDIIKWVFTFTMIGVTVGWGVFCVNTIFAAMQEPIAASDVLATAGVSALMGALITWDALIVQFWFRKKPSGG</sequence>
<keyword evidence="1" id="KW-1133">Transmembrane helix</keyword>
<organism evidence="2">
    <name type="scientific">marine sediment metagenome</name>
    <dbReference type="NCBI Taxonomy" id="412755"/>
    <lineage>
        <taxon>unclassified sequences</taxon>
        <taxon>metagenomes</taxon>
        <taxon>ecological metagenomes</taxon>
    </lineage>
</organism>
<keyword evidence="1" id="KW-0812">Transmembrane</keyword>
<evidence type="ECO:0000313" key="2">
    <source>
        <dbReference type="EMBL" id="GAI70285.1"/>
    </source>
</evidence>
<dbReference type="AlphaFoldDB" id="X1S4B4"/>
<accession>X1S4B4</accession>
<proteinExistence type="predicted"/>
<feature type="transmembrane region" description="Helical" evidence="1">
    <location>
        <begin position="46"/>
        <end position="71"/>
    </location>
</feature>
<keyword evidence="1" id="KW-0472">Membrane</keyword>
<name>X1S4B4_9ZZZZ</name>
<evidence type="ECO:0000256" key="1">
    <source>
        <dbReference type="SAM" id="Phobius"/>
    </source>
</evidence>
<reference evidence="2" key="1">
    <citation type="journal article" date="2014" name="Front. Microbiol.">
        <title>High frequency of phylogenetically diverse reductive dehalogenase-homologous genes in deep subseafloor sedimentary metagenomes.</title>
        <authorList>
            <person name="Kawai M."/>
            <person name="Futagami T."/>
            <person name="Toyoda A."/>
            <person name="Takaki Y."/>
            <person name="Nishi S."/>
            <person name="Hori S."/>
            <person name="Arai W."/>
            <person name="Tsubouchi T."/>
            <person name="Morono Y."/>
            <person name="Uchiyama I."/>
            <person name="Ito T."/>
            <person name="Fujiyama A."/>
            <person name="Inagaki F."/>
            <person name="Takami H."/>
        </authorList>
    </citation>
    <scope>NUCLEOTIDE SEQUENCE</scope>
    <source>
        <strain evidence="2">Expedition CK06-06</strain>
    </source>
</reference>
<protein>
    <submittedName>
        <fullName evidence="2">Uncharacterized protein</fullName>
    </submittedName>
</protein>